<dbReference type="WBParaSite" id="TCLT_0000363401-mRNA-1">
    <property type="protein sequence ID" value="TCLT_0000363401-mRNA-1"/>
    <property type="gene ID" value="TCLT_0000363401"/>
</dbReference>
<evidence type="ECO:0000313" key="2">
    <source>
        <dbReference type="Proteomes" id="UP000276776"/>
    </source>
</evidence>
<accession>A0A0N5CTS3</accession>
<protein>
    <submittedName>
        <fullName evidence="3">HTH_33 domain-containing protein</fullName>
    </submittedName>
</protein>
<gene>
    <name evidence="1" type="ORF">TCLT_LOCUS3624</name>
</gene>
<proteinExistence type="predicted"/>
<evidence type="ECO:0000313" key="3">
    <source>
        <dbReference type="WBParaSite" id="TCLT_0000363401-mRNA-1"/>
    </source>
</evidence>
<reference evidence="1 2" key="2">
    <citation type="submission" date="2018-11" db="EMBL/GenBank/DDBJ databases">
        <authorList>
            <consortium name="Pathogen Informatics"/>
        </authorList>
    </citation>
    <scope>NUCLEOTIDE SEQUENCE [LARGE SCALE GENOMIC DNA]</scope>
</reference>
<evidence type="ECO:0000313" key="1">
    <source>
        <dbReference type="EMBL" id="VDN00257.1"/>
    </source>
</evidence>
<keyword evidence="2" id="KW-1185">Reference proteome</keyword>
<dbReference type="EMBL" id="UYYF01001998">
    <property type="protein sequence ID" value="VDN00257.1"/>
    <property type="molecule type" value="Genomic_DNA"/>
</dbReference>
<reference evidence="3" key="1">
    <citation type="submission" date="2017-02" db="UniProtKB">
        <authorList>
            <consortium name="WormBaseParasite"/>
        </authorList>
    </citation>
    <scope>IDENTIFICATION</scope>
</reference>
<sequence length="100" mass="11721">MLEIDVRSSAALLEKRQGKEKGEKNVECGIRRKLSNRTSRIRCALQQHGWKCLRKRKSFTKEEFKEEKVLFKKHEKPKNQEVVELTFPTFSTCNEEPGSP</sequence>
<dbReference type="AlphaFoldDB" id="A0A0N5CTS3"/>
<dbReference type="Proteomes" id="UP000276776">
    <property type="component" value="Unassembled WGS sequence"/>
</dbReference>
<name>A0A0N5CTS3_THECL</name>
<organism evidence="3">
    <name type="scientific">Thelazia callipaeda</name>
    <name type="common">Oriental eyeworm</name>
    <name type="synonym">Parasitic nematode</name>
    <dbReference type="NCBI Taxonomy" id="103827"/>
    <lineage>
        <taxon>Eukaryota</taxon>
        <taxon>Metazoa</taxon>
        <taxon>Ecdysozoa</taxon>
        <taxon>Nematoda</taxon>
        <taxon>Chromadorea</taxon>
        <taxon>Rhabditida</taxon>
        <taxon>Spirurina</taxon>
        <taxon>Spiruromorpha</taxon>
        <taxon>Thelazioidea</taxon>
        <taxon>Thelaziidae</taxon>
        <taxon>Thelazia</taxon>
    </lineage>
</organism>